<evidence type="ECO:0000256" key="1">
    <source>
        <dbReference type="SAM" id="MobiDB-lite"/>
    </source>
</evidence>
<reference evidence="3 4" key="1">
    <citation type="journal article" date="2019" name="Nat. Ecol. Evol.">
        <title>Megaphylogeny resolves global patterns of mushroom evolution.</title>
        <authorList>
            <person name="Varga T."/>
            <person name="Krizsan K."/>
            <person name="Foldi C."/>
            <person name="Dima B."/>
            <person name="Sanchez-Garcia M."/>
            <person name="Sanchez-Ramirez S."/>
            <person name="Szollosi G.J."/>
            <person name="Szarkandi J.G."/>
            <person name="Papp V."/>
            <person name="Albert L."/>
            <person name="Andreopoulos W."/>
            <person name="Angelini C."/>
            <person name="Antonin V."/>
            <person name="Barry K.W."/>
            <person name="Bougher N.L."/>
            <person name="Buchanan P."/>
            <person name="Buyck B."/>
            <person name="Bense V."/>
            <person name="Catcheside P."/>
            <person name="Chovatia M."/>
            <person name="Cooper J."/>
            <person name="Damon W."/>
            <person name="Desjardin D."/>
            <person name="Finy P."/>
            <person name="Geml J."/>
            <person name="Haridas S."/>
            <person name="Hughes K."/>
            <person name="Justo A."/>
            <person name="Karasinski D."/>
            <person name="Kautmanova I."/>
            <person name="Kiss B."/>
            <person name="Kocsube S."/>
            <person name="Kotiranta H."/>
            <person name="LaButti K.M."/>
            <person name="Lechner B.E."/>
            <person name="Liimatainen K."/>
            <person name="Lipzen A."/>
            <person name="Lukacs Z."/>
            <person name="Mihaltcheva S."/>
            <person name="Morgado L.N."/>
            <person name="Niskanen T."/>
            <person name="Noordeloos M.E."/>
            <person name="Ohm R.A."/>
            <person name="Ortiz-Santana B."/>
            <person name="Ovrebo C."/>
            <person name="Racz N."/>
            <person name="Riley R."/>
            <person name="Savchenko A."/>
            <person name="Shiryaev A."/>
            <person name="Soop K."/>
            <person name="Spirin V."/>
            <person name="Szebenyi C."/>
            <person name="Tomsovsky M."/>
            <person name="Tulloss R.E."/>
            <person name="Uehling J."/>
            <person name="Grigoriev I.V."/>
            <person name="Vagvolgyi C."/>
            <person name="Papp T."/>
            <person name="Martin F.M."/>
            <person name="Miettinen O."/>
            <person name="Hibbett D.S."/>
            <person name="Nagy L.G."/>
        </authorList>
    </citation>
    <scope>NUCLEOTIDE SEQUENCE [LARGE SCALE GENOMIC DNA]</scope>
    <source>
        <strain evidence="3 4">CBS 962.96</strain>
    </source>
</reference>
<dbReference type="Proteomes" id="UP000297245">
    <property type="component" value="Unassembled WGS sequence"/>
</dbReference>
<organism evidence="3 4">
    <name type="scientific">Dendrothele bispora (strain CBS 962.96)</name>
    <dbReference type="NCBI Taxonomy" id="1314807"/>
    <lineage>
        <taxon>Eukaryota</taxon>
        <taxon>Fungi</taxon>
        <taxon>Dikarya</taxon>
        <taxon>Basidiomycota</taxon>
        <taxon>Agaricomycotina</taxon>
        <taxon>Agaricomycetes</taxon>
        <taxon>Agaricomycetidae</taxon>
        <taxon>Agaricales</taxon>
        <taxon>Agaricales incertae sedis</taxon>
        <taxon>Dendrothele</taxon>
    </lineage>
</organism>
<feature type="region of interest" description="Disordered" evidence="1">
    <location>
        <begin position="363"/>
        <end position="398"/>
    </location>
</feature>
<proteinExistence type="predicted"/>
<keyword evidence="2" id="KW-0472">Membrane</keyword>
<dbReference type="OrthoDB" id="429813at2759"/>
<keyword evidence="2" id="KW-0812">Transmembrane</keyword>
<keyword evidence="4" id="KW-1185">Reference proteome</keyword>
<dbReference type="EMBL" id="ML179620">
    <property type="protein sequence ID" value="THU84138.1"/>
    <property type="molecule type" value="Genomic_DNA"/>
</dbReference>
<evidence type="ECO:0000256" key="2">
    <source>
        <dbReference type="SAM" id="Phobius"/>
    </source>
</evidence>
<dbReference type="AlphaFoldDB" id="A0A4S8L7J5"/>
<accession>A0A4S8L7J5</accession>
<evidence type="ECO:0000313" key="4">
    <source>
        <dbReference type="Proteomes" id="UP000297245"/>
    </source>
</evidence>
<name>A0A4S8L7J5_DENBC</name>
<gene>
    <name evidence="3" type="ORF">K435DRAFT_806968</name>
</gene>
<evidence type="ECO:0000313" key="3">
    <source>
        <dbReference type="EMBL" id="THU84138.1"/>
    </source>
</evidence>
<keyword evidence="2" id="KW-1133">Transmembrane helix</keyword>
<feature type="transmembrane region" description="Helical" evidence="2">
    <location>
        <begin position="20"/>
        <end position="41"/>
    </location>
</feature>
<protein>
    <submittedName>
        <fullName evidence="3">Uncharacterized protein</fullName>
    </submittedName>
</protein>
<sequence length="412" mass="47766">MYNARYMRTYNGAVPDNLNFVIRQLTISMEISKILVLFFAISNLQQLRPFDQSMDGYYTAVLYNRGFNSLPVVIRRFNRREDRDCFVTLLDRYGWTPLVMKKFWALTINGDPCLVVDSAAVYTWQEAVQGNLIEDTMMTRAKFYLQTYQFFQHAETDPQRRRWIYYGGKEDMGVQKLRLFSMEGNIILDPEKLELDDLIRNNYLMVRIYVDTTKKDIVYQDLREILLIDQGTVWADELMRSTVYGIHYDLFRLKFLHLVIYVGFANSCAWYCLQENMMVLYGNAWERKTHCSIDPTFLVGDDLLIRTTLVVDSAPKAVYLAILLGFHTSFIVIPAAGGESLQAKGQRGGWNEENLYQNDEDRFEDLSDHSDGDTDNEEIATDSPIMPPKPELLQTAPPSLFIESVDAMDVDD</sequence>